<dbReference type="AlphaFoldDB" id="A0AAD1Y2I4"/>
<dbReference type="Proteomes" id="UP001295684">
    <property type="component" value="Unassembled WGS sequence"/>
</dbReference>
<reference evidence="1" key="1">
    <citation type="submission" date="2023-07" db="EMBL/GenBank/DDBJ databases">
        <authorList>
            <consortium name="AG Swart"/>
            <person name="Singh M."/>
            <person name="Singh A."/>
            <person name="Seah K."/>
            <person name="Emmerich C."/>
        </authorList>
    </citation>
    <scope>NUCLEOTIDE SEQUENCE</scope>
    <source>
        <strain evidence="1">DP1</strain>
    </source>
</reference>
<proteinExistence type="predicted"/>
<dbReference type="EMBL" id="CAMPGE010024943">
    <property type="protein sequence ID" value="CAI2382750.1"/>
    <property type="molecule type" value="Genomic_DNA"/>
</dbReference>
<comment type="caution">
    <text evidence="1">The sequence shown here is derived from an EMBL/GenBank/DDBJ whole genome shotgun (WGS) entry which is preliminary data.</text>
</comment>
<accession>A0AAD1Y2I4</accession>
<name>A0AAD1Y2I4_EUPCR</name>
<evidence type="ECO:0000313" key="1">
    <source>
        <dbReference type="EMBL" id="CAI2382750.1"/>
    </source>
</evidence>
<protein>
    <submittedName>
        <fullName evidence="1">Uncharacterized protein</fullName>
    </submittedName>
</protein>
<keyword evidence="2" id="KW-1185">Reference proteome</keyword>
<evidence type="ECO:0000313" key="2">
    <source>
        <dbReference type="Proteomes" id="UP001295684"/>
    </source>
</evidence>
<gene>
    <name evidence="1" type="ORF">ECRASSUSDP1_LOCUS24236</name>
</gene>
<organism evidence="1 2">
    <name type="scientific">Euplotes crassus</name>
    <dbReference type="NCBI Taxonomy" id="5936"/>
    <lineage>
        <taxon>Eukaryota</taxon>
        <taxon>Sar</taxon>
        <taxon>Alveolata</taxon>
        <taxon>Ciliophora</taxon>
        <taxon>Intramacronucleata</taxon>
        <taxon>Spirotrichea</taxon>
        <taxon>Hypotrichia</taxon>
        <taxon>Euplotida</taxon>
        <taxon>Euplotidae</taxon>
        <taxon>Moneuplotes</taxon>
    </lineage>
</organism>
<sequence>MFPTCTRQGYFWSIDGSEGPEISDLDKEEILEGPYFDPADNNESLFEIPANLFDESLPKLESIKSSDDNGAYVCSSGDKVCSSEANNTQITQELCGKSYIEKKIESVVVTNMLNTIHKRWGRNQDKVLFQTIRDMEQDQIITLDEILNLNSHSSNYEGIEQLKERSGWKACHTKLLARIRSLCVSEFSFREIKKLKKILRKDYNFGEIDYDKVIYEFPGKTKGTLIELCGRLKLSYKKKSLSSLRRIKNKTNSS</sequence>